<proteinExistence type="predicted"/>
<dbReference type="RefSeq" id="WP_052638012.1">
    <property type="nucleotide sequence ID" value="NZ_FO082820.1"/>
</dbReference>
<feature type="compositionally biased region" description="Polar residues" evidence="1">
    <location>
        <begin position="88"/>
        <end position="98"/>
    </location>
</feature>
<evidence type="ECO:0000313" key="3">
    <source>
        <dbReference type="Proteomes" id="UP000010792"/>
    </source>
</evidence>
<evidence type="ECO:0000256" key="1">
    <source>
        <dbReference type="SAM" id="MobiDB-lite"/>
    </source>
</evidence>
<dbReference type="Proteomes" id="UP000010792">
    <property type="component" value="Chromosome"/>
</dbReference>
<organism evidence="2 3">
    <name type="scientific">Pseudorhizobium banfieldiae</name>
    <dbReference type="NCBI Taxonomy" id="1125847"/>
    <lineage>
        <taxon>Bacteria</taxon>
        <taxon>Pseudomonadati</taxon>
        <taxon>Pseudomonadota</taxon>
        <taxon>Alphaproteobacteria</taxon>
        <taxon>Hyphomicrobiales</taxon>
        <taxon>Rhizobiaceae</taxon>
        <taxon>Rhizobium/Agrobacterium group</taxon>
        <taxon>Pseudorhizobium</taxon>
    </lineage>
</organism>
<dbReference type="AlphaFoldDB" id="L0NFP0"/>
<protein>
    <submittedName>
        <fullName evidence="2">Uncharacterized protein</fullName>
    </submittedName>
</protein>
<feature type="region of interest" description="Disordered" evidence="1">
    <location>
        <begin position="80"/>
        <end position="124"/>
    </location>
</feature>
<evidence type="ECO:0000313" key="2">
    <source>
        <dbReference type="EMBL" id="CCF19117.1"/>
    </source>
</evidence>
<gene>
    <name evidence="2" type="ORF">NT26_1393</name>
</gene>
<reference evidence="2 3" key="1">
    <citation type="journal article" date="2013" name="Genome Biol. Evol.">
        <title>Life in an arsenic-containing gold mine: genome and physiology of the autotrophic arsenite-oxidizing bacterium rhizobium sp. NT-26.</title>
        <authorList>
            <person name="Andres J."/>
            <person name="Arsene-Ploetze F."/>
            <person name="Barbe V."/>
            <person name="Brochier-Armanet C."/>
            <person name="Cleiss-Arnold J."/>
            <person name="Coppee J.Y."/>
            <person name="Dillies M.A."/>
            <person name="Geist"/>
            <person name="L"/>
            <person name="Joublin A."/>
            <person name="Koechler S."/>
            <person name="Lassalle F."/>
            <person name="Marchal M."/>
            <person name="Medigue C."/>
            <person name="Muller D."/>
            <person name="Nesme X."/>
            <person name="Plewniak F."/>
            <person name="Proux C."/>
            <person name="Ramirez-Bahena M.H."/>
            <person name="Schenowitz C."/>
            <person name="Sismeiro O."/>
            <person name="Vallenet D."/>
            <person name="Santini J.M."/>
            <person name="Bertin P.N."/>
        </authorList>
    </citation>
    <scope>NUCLEOTIDE SEQUENCE [LARGE SCALE GENOMIC DNA]</scope>
    <source>
        <strain evidence="2 3">NT-26</strain>
    </source>
</reference>
<dbReference type="STRING" id="1125847.NT26_1393"/>
<dbReference type="EMBL" id="FO082820">
    <property type="protein sequence ID" value="CCF19117.1"/>
    <property type="molecule type" value="Genomic_DNA"/>
</dbReference>
<dbReference type="KEGG" id="rht:NT26_1393"/>
<accession>L0NFP0</accession>
<keyword evidence="3" id="KW-1185">Reference proteome</keyword>
<name>L0NFP0_9HYPH</name>
<sequence>MTDDTRQRTFMSLVEAYGQEPSVYWYDQIHKRYLQDCEMAASRVPLIPITGPVEVYANTPHERVVSGNAPNPAVGVRVEPHAEEDDVSSTARGGSSTGYHPARVVTHGASKDGGLVTTNIPHPGSGSTITDAAVEAGAIALAGDEWSSVHDRPRFRDEARAVLEASLPATQSFRSGLSSLSRGWVRQLVAELEQATQHTAPHEGVYLWWAGKGRLHLDHEAIAAIIEAIKPLVTPPPVPHMCASDGCEKPATERFEAGGVGSVYCADCAAKVAAIASAPVPNVDLPYICDACSTGTVSGCQCHPSPLSREGGPPTGIAREAYGVKIPFVVDCLRHYARILRHSLIDAAGHYFPTDIEEAADMIEAGDVALLEAAEKVVTSLAYTPERIAAMEEMRAVVAKLKEE</sequence>
<dbReference type="OrthoDB" id="7366511at2"/>